<accession>X1HPL7</accession>
<dbReference type="AlphaFoldDB" id="X1HPL7"/>
<name>X1HPL7_9ZZZZ</name>
<evidence type="ECO:0008006" key="3">
    <source>
        <dbReference type="Google" id="ProtNLM"/>
    </source>
</evidence>
<keyword evidence="1" id="KW-0812">Transmembrane</keyword>
<evidence type="ECO:0000313" key="2">
    <source>
        <dbReference type="EMBL" id="GAH71442.1"/>
    </source>
</evidence>
<sequence>MITEEQWNKMLLTLVPVVTGITSIALGLLALTRSSPLGRRAYHLDGQYLVSVRYPGQLNDIREFVQPHNPDVIAVYSQVRPDPWALYDFVCRNIDYRRDWGEFWQTPSETLRGYGDCEDSSNLLTSLLRNFTNAYTV</sequence>
<comment type="caution">
    <text evidence="2">The sequence shown here is derived from an EMBL/GenBank/DDBJ whole genome shotgun (WGS) entry which is preliminary data.</text>
</comment>
<gene>
    <name evidence="2" type="ORF">S03H2_45493</name>
</gene>
<proteinExistence type="predicted"/>
<dbReference type="Gene3D" id="3.10.620.30">
    <property type="match status" value="1"/>
</dbReference>
<feature type="non-terminal residue" evidence="2">
    <location>
        <position position="137"/>
    </location>
</feature>
<keyword evidence="1" id="KW-0472">Membrane</keyword>
<keyword evidence="1" id="KW-1133">Transmembrane helix</keyword>
<organism evidence="2">
    <name type="scientific">marine sediment metagenome</name>
    <dbReference type="NCBI Taxonomy" id="412755"/>
    <lineage>
        <taxon>unclassified sequences</taxon>
        <taxon>metagenomes</taxon>
        <taxon>ecological metagenomes</taxon>
    </lineage>
</organism>
<dbReference type="SUPFAM" id="SSF54001">
    <property type="entry name" value="Cysteine proteinases"/>
    <property type="match status" value="1"/>
</dbReference>
<dbReference type="EMBL" id="BARU01028507">
    <property type="protein sequence ID" value="GAH71442.1"/>
    <property type="molecule type" value="Genomic_DNA"/>
</dbReference>
<dbReference type="InterPro" id="IPR038765">
    <property type="entry name" value="Papain-like_cys_pep_sf"/>
</dbReference>
<feature type="transmembrane region" description="Helical" evidence="1">
    <location>
        <begin position="12"/>
        <end position="31"/>
    </location>
</feature>
<protein>
    <recommendedName>
        <fullName evidence="3">Transglutaminase-like domain-containing protein</fullName>
    </recommendedName>
</protein>
<reference evidence="2" key="1">
    <citation type="journal article" date="2014" name="Front. Microbiol.">
        <title>High frequency of phylogenetically diverse reductive dehalogenase-homologous genes in deep subseafloor sedimentary metagenomes.</title>
        <authorList>
            <person name="Kawai M."/>
            <person name="Futagami T."/>
            <person name="Toyoda A."/>
            <person name="Takaki Y."/>
            <person name="Nishi S."/>
            <person name="Hori S."/>
            <person name="Arai W."/>
            <person name="Tsubouchi T."/>
            <person name="Morono Y."/>
            <person name="Uchiyama I."/>
            <person name="Ito T."/>
            <person name="Fujiyama A."/>
            <person name="Inagaki F."/>
            <person name="Takami H."/>
        </authorList>
    </citation>
    <scope>NUCLEOTIDE SEQUENCE</scope>
    <source>
        <strain evidence="2">Expedition CK06-06</strain>
    </source>
</reference>
<evidence type="ECO:0000256" key="1">
    <source>
        <dbReference type="SAM" id="Phobius"/>
    </source>
</evidence>